<dbReference type="Gene3D" id="3.90.215.10">
    <property type="entry name" value="Gamma Fibrinogen, chain A, domain 1"/>
    <property type="match status" value="1"/>
</dbReference>
<dbReference type="CTD" id="20242361"/>
<dbReference type="PROSITE" id="PS51406">
    <property type="entry name" value="FIBRINOGEN_C_2"/>
    <property type="match status" value="1"/>
</dbReference>
<keyword evidence="6" id="KW-1185">Reference proteome</keyword>
<evidence type="ECO:0000259" key="4">
    <source>
        <dbReference type="PROSITE" id="PS51406"/>
    </source>
</evidence>
<dbReference type="InterPro" id="IPR002181">
    <property type="entry name" value="Fibrinogen_a/b/g_C_dom"/>
</dbReference>
<keyword evidence="1" id="KW-1015">Disulfide bond</keyword>
<dbReference type="GeneID" id="20242361"/>
<evidence type="ECO:0000256" key="2">
    <source>
        <dbReference type="SAM" id="MobiDB-lite"/>
    </source>
</evidence>
<dbReference type="InterPro" id="IPR014716">
    <property type="entry name" value="Fibrinogen_a/b/g_C_1"/>
</dbReference>
<evidence type="ECO:0000313" key="5">
    <source>
        <dbReference type="EMBL" id="ESP00160.1"/>
    </source>
</evidence>
<dbReference type="InterPro" id="IPR050373">
    <property type="entry name" value="Fibrinogen_C-term_domain"/>
</dbReference>
<reference evidence="5 6" key="1">
    <citation type="journal article" date="2013" name="Nature">
        <title>Insights into bilaterian evolution from three spiralian genomes.</title>
        <authorList>
            <person name="Simakov O."/>
            <person name="Marletaz F."/>
            <person name="Cho S.J."/>
            <person name="Edsinger-Gonzales E."/>
            <person name="Havlak P."/>
            <person name="Hellsten U."/>
            <person name="Kuo D.H."/>
            <person name="Larsson T."/>
            <person name="Lv J."/>
            <person name="Arendt D."/>
            <person name="Savage R."/>
            <person name="Osoegawa K."/>
            <person name="de Jong P."/>
            <person name="Grimwood J."/>
            <person name="Chapman J.A."/>
            <person name="Shapiro H."/>
            <person name="Aerts A."/>
            <person name="Otillar R.P."/>
            <person name="Terry A.Y."/>
            <person name="Boore J.L."/>
            <person name="Grigoriev I.V."/>
            <person name="Lindberg D.R."/>
            <person name="Seaver E.C."/>
            <person name="Weisblat D.A."/>
            <person name="Putnam N.H."/>
            <person name="Rokhsar D.S."/>
        </authorList>
    </citation>
    <scope>NUCLEOTIDE SEQUENCE [LARGE SCALE GENOMIC DNA]</scope>
</reference>
<dbReference type="GO" id="GO:0005615">
    <property type="term" value="C:extracellular space"/>
    <property type="evidence" value="ECO:0007669"/>
    <property type="project" value="TreeGrafter"/>
</dbReference>
<dbReference type="Pfam" id="PF01033">
    <property type="entry name" value="Somatomedin_B"/>
    <property type="match status" value="1"/>
</dbReference>
<sequence length="698" mass="79663">MAPVTSDINKEPATSDHKSESLINNPDMEPVTNNSNMVHVTSSSHVEPVISDFKIERVTSNSNTEPFTSNHKIEPVNRNLNIKLNLGVAGKRSNLRDARRDFYMGFGIRYQNITPVNRPKVSMKSSLFLLGETSVTEKPYSKSASIKEPEQLNETKNVPFKSTTQKTNKSFTSDSVNYDKYFEYDKICMEHDQLEDVLICQGTTEFERCTSCAGLCGQFRSKLCSCDEFCQVYHSCCDDYIDVCHSNYFEAKQMFSKFIGAQIECTPSLYSTSYDVISSCWSENKDPSLRKLCYNRGYVPVTLKDTSLHFKNVFCFQCYSLLESQAEFWQVIFQVQNADPNQATQEFPKLIEFRPSFYMKIRTCVHDIVAACPEGIVRKIECDYTPFYFFKKLRSHLECSLWCSNLEVCGKYMFCLYEDGKSGGCVIFSSLQECMVVKYPHPCICMVKKSVKSTDSTHKCLAGYYGSRCQNVMEDCKHGSTIPEINNHNSVKQYFVQPSPDVKPFEVYCRFGAIVYTFVMGRRFVSDKSCNTLFNQTWHWYRNGFGRYDAGYWLGLEKLHLLSNLSGRNPIMEVVVQNTTYACQDRYSGFIVGDEKTDYTLNLGVRLTTGYSRPQCSGTLASGGLSARGRPFATEDHYNEAHDCPNRMKSGWWFANDSACTVTNLNGPIGRDLNPKMSYDPDFLLQNLEKAQIYLVNL</sequence>
<dbReference type="OrthoDB" id="6514358at2759"/>
<feature type="domain" description="Fibrinogen C-terminal" evidence="4">
    <location>
        <begin position="467"/>
        <end position="668"/>
    </location>
</feature>
<dbReference type="AlphaFoldDB" id="V4CDY5"/>
<dbReference type="Proteomes" id="UP000030746">
    <property type="component" value="Unassembled WGS sequence"/>
</dbReference>
<dbReference type="PROSITE" id="PS00524">
    <property type="entry name" value="SMB_1"/>
    <property type="match status" value="1"/>
</dbReference>
<dbReference type="PROSITE" id="PS50958">
    <property type="entry name" value="SMB_2"/>
    <property type="match status" value="1"/>
</dbReference>
<dbReference type="InterPro" id="IPR036056">
    <property type="entry name" value="Fibrinogen-like_C"/>
</dbReference>
<dbReference type="InterPro" id="IPR036024">
    <property type="entry name" value="Somatomedin_B-like_dom_sf"/>
</dbReference>
<gene>
    <name evidence="5" type="ORF">LOTGIDRAFT_173395</name>
</gene>
<dbReference type="KEGG" id="lgi:LOTGIDRAFT_173395"/>
<dbReference type="PANTHER" id="PTHR19143:SF327">
    <property type="entry name" value="FI21813P1-RELATED"/>
    <property type="match status" value="1"/>
</dbReference>
<dbReference type="RefSeq" id="XP_009049123.1">
    <property type="nucleotide sequence ID" value="XM_009050875.1"/>
</dbReference>
<name>V4CDY5_LOTGI</name>
<dbReference type="SUPFAM" id="SSF90188">
    <property type="entry name" value="Somatomedin B domain"/>
    <property type="match status" value="1"/>
</dbReference>
<evidence type="ECO:0000313" key="6">
    <source>
        <dbReference type="Proteomes" id="UP000030746"/>
    </source>
</evidence>
<dbReference type="InterPro" id="IPR001212">
    <property type="entry name" value="Somatomedin_B_dom"/>
</dbReference>
<feature type="domain" description="SMB" evidence="3">
    <location>
        <begin position="208"/>
        <end position="252"/>
    </location>
</feature>
<evidence type="ECO:0000259" key="3">
    <source>
        <dbReference type="PROSITE" id="PS50958"/>
    </source>
</evidence>
<dbReference type="HOGENOM" id="CLU_394995_0_0_1"/>
<evidence type="ECO:0008006" key="7">
    <source>
        <dbReference type="Google" id="ProtNLM"/>
    </source>
</evidence>
<feature type="compositionally biased region" description="Basic and acidic residues" evidence="2">
    <location>
        <begin position="8"/>
        <end position="20"/>
    </location>
</feature>
<dbReference type="SUPFAM" id="SSF56496">
    <property type="entry name" value="Fibrinogen C-terminal domain-like"/>
    <property type="match status" value="1"/>
</dbReference>
<organism evidence="5 6">
    <name type="scientific">Lottia gigantea</name>
    <name type="common">Giant owl limpet</name>
    <dbReference type="NCBI Taxonomy" id="225164"/>
    <lineage>
        <taxon>Eukaryota</taxon>
        <taxon>Metazoa</taxon>
        <taxon>Spiralia</taxon>
        <taxon>Lophotrochozoa</taxon>
        <taxon>Mollusca</taxon>
        <taxon>Gastropoda</taxon>
        <taxon>Patellogastropoda</taxon>
        <taxon>Lottioidea</taxon>
        <taxon>Lottiidae</taxon>
        <taxon>Lottia</taxon>
    </lineage>
</organism>
<dbReference type="PANTHER" id="PTHR19143">
    <property type="entry name" value="FIBRINOGEN/TENASCIN/ANGIOPOEITIN"/>
    <property type="match status" value="1"/>
</dbReference>
<feature type="region of interest" description="Disordered" evidence="2">
    <location>
        <begin position="1"/>
        <end position="33"/>
    </location>
</feature>
<dbReference type="Pfam" id="PF00147">
    <property type="entry name" value="Fibrinogen_C"/>
    <property type="match status" value="1"/>
</dbReference>
<evidence type="ECO:0000256" key="1">
    <source>
        <dbReference type="ARBA" id="ARBA00023157"/>
    </source>
</evidence>
<accession>V4CDY5</accession>
<proteinExistence type="predicted"/>
<protein>
    <recommendedName>
        <fullName evidence="7">Fibrinogen C-terminal domain-containing protein</fullName>
    </recommendedName>
</protein>
<dbReference type="SMART" id="SM00186">
    <property type="entry name" value="FBG"/>
    <property type="match status" value="1"/>
</dbReference>
<dbReference type="EMBL" id="KB200828">
    <property type="protein sequence ID" value="ESP00160.1"/>
    <property type="molecule type" value="Genomic_DNA"/>
</dbReference>